<comment type="caution">
    <text evidence="8">Lacks conserved residue(s) required for the propagation of feature annotation.</text>
</comment>
<dbReference type="GO" id="GO:0005886">
    <property type="term" value="C:plasma membrane"/>
    <property type="evidence" value="ECO:0007669"/>
    <property type="project" value="TreeGrafter"/>
</dbReference>
<dbReference type="NCBIfam" id="TIGR00820">
    <property type="entry name" value="zip"/>
    <property type="match status" value="1"/>
</dbReference>
<sequence>MRSAIHGAAAAVLRRADGDEELNCGSGGGADTYFGLRIASIFIILIGSTFGATFPVIARRSRLKNVIPGSVFDFAKYFGSGVIIATAFIHLLDPALDALGSECLTGAWQDYPWALALCMLSIFLIFFAELIAFRWGTRKLASLGITYDAHGHGGGASHAAHGPEPPISESRSVQKSTDNVSDTDSSRDIEKANSASKPVVQVAGQSSHVHDGHDHSHAQGHGVLDDSAVAQIIGIFVLEFGVVLHSILIGLTLAVDEDFKVLFVVLVFHQTFEGLGLGSRLAFLKLPPQYSYIPYAAAILYGLTTPIGIAAGLGVRTTYNPGSAKASAVSGIMDSLSAGILIYTGLVELLAHEFLFSSEMRAASEKRLFYACTCMLLGAGLMALLGRWA</sequence>
<protein>
    <submittedName>
        <fullName evidence="10">Zip-like iron-zinc transporter</fullName>
    </submittedName>
</protein>
<dbReference type="AlphaFoldDB" id="A0A286UL19"/>
<dbReference type="PANTHER" id="PTHR11040">
    <property type="entry name" value="ZINC/IRON TRANSPORTER"/>
    <property type="match status" value="1"/>
</dbReference>
<dbReference type="Pfam" id="PF02535">
    <property type="entry name" value="Zip"/>
    <property type="match status" value="1"/>
</dbReference>
<evidence type="ECO:0000313" key="11">
    <source>
        <dbReference type="Proteomes" id="UP000217199"/>
    </source>
</evidence>
<evidence type="ECO:0000256" key="4">
    <source>
        <dbReference type="ARBA" id="ARBA00022692"/>
    </source>
</evidence>
<keyword evidence="11" id="KW-1185">Reference proteome</keyword>
<organism evidence="10 11">
    <name type="scientific">Pyrrhoderma noxium</name>
    <dbReference type="NCBI Taxonomy" id="2282107"/>
    <lineage>
        <taxon>Eukaryota</taxon>
        <taxon>Fungi</taxon>
        <taxon>Dikarya</taxon>
        <taxon>Basidiomycota</taxon>
        <taxon>Agaricomycotina</taxon>
        <taxon>Agaricomycetes</taxon>
        <taxon>Hymenochaetales</taxon>
        <taxon>Hymenochaetaceae</taxon>
        <taxon>Pyrrhoderma</taxon>
    </lineage>
</organism>
<dbReference type="InterPro" id="IPR004698">
    <property type="entry name" value="Zn/Fe_permease_fun/pln"/>
</dbReference>
<feature type="transmembrane region" description="Helical" evidence="8">
    <location>
        <begin position="295"/>
        <end position="315"/>
    </location>
</feature>
<evidence type="ECO:0000256" key="2">
    <source>
        <dbReference type="ARBA" id="ARBA00006939"/>
    </source>
</evidence>
<keyword evidence="3 8" id="KW-0813">Transport</keyword>
<feature type="region of interest" description="Disordered" evidence="9">
    <location>
        <begin position="154"/>
        <end position="197"/>
    </location>
</feature>
<feature type="transmembrane region" description="Helical" evidence="8">
    <location>
        <begin position="111"/>
        <end position="133"/>
    </location>
</feature>
<evidence type="ECO:0000256" key="8">
    <source>
        <dbReference type="RuleBase" id="RU362088"/>
    </source>
</evidence>
<dbReference type="GO" id="GO:0005385">
    <property type="term" value="F:zinc ion transmembrane transporter activity"/>
    <property type="evidence" value="ECO:0007669"/>
    <property type="project" value="InterPro"/>
</dbReference>
<keyword evidence="7 8" id="KW-0472">Membrane</keyword>
<feature type="transmembrane region" description="Helical" evidence="8">
    <location>
        <begin position="368"/>
        <end position="388"/>
    </location>
</feature>
<name>A0A286UL19_9AGAM</name>
<comment type="caution">
    <text evidence="10">The sequence shown here is derived from an EMBL/GenBank/DDBJ whole genome shotgun (WGS) entry which is preliminary data.</text>
</comment>
<evidence type="ECO:0000256" key="9">
    <source>
        <dbReference type="SAM" id="MobiDB-lite"/>
    </source>
</evidence>
<dbReference type="EMBL" id="NBII01000004">
    <property type="protein sequence ID" value="PAV20194.1"/>
    <property type="molecule type" value="Genomic_DNA"/>
</dbReference>
<dbReference type="InParanoid" id="A0A286UL19"/>
<comment type="similarity">
    <text evidence="2 8">Belongs to the ZIP transporter (TC 2.A.5) family.</text>
</comment>
<evidence type="ECO:0000313" key="10">
    <source>
        <dbReference type="EMBL" id="PAV20194.1"/>
    </source>
</evidence>
<gene>
    <name evidence="10" type="ORF">PNOK_0512800</name>
</gene>
<reference evidence="10 11" key="1">
    <citation type="journal article" date="2017" name="Mol. Ecol.">
        <title>Comparative and population genomic landscape of Phellinus noxius: A hypervariable fungus causing root rot in trees.</title>
        <authorList>
            <person name="Chung C.L."/>
            <person name="Lee T.J."/>
            <person name="Akiba M."/>
            <person name="Lee H.H."/>
            <person name="Kuo T.H."/>
            <person name="Liu D."/>
            <person name="Ke H.M."/>
            <person name="Yokoi T."/>
            <person name="Roa M.B."/>
            <person name="Lu M.J."/>
            <person name="Chang Y.Y."/>
            <person name="Ann P.J."/>
            <person name="Tsai J.N."/>
            <person name="Chen C.Y."/>
            <person name="Tzean S.S."/>
            <person name="Ota Y."/>
            <person name="Hattori T."/>
            <person name="Sahashi N."/>
            <person name="Liou R.F."/>
            <person name="Kikuchi T."/>
            <person name="Tsai I.J."/>
        </authorList>
    </citation>
    <scope>NUCLEOTIDE SEQUENCE [LARGE SCALE GENOMIC DNA]</scope>
    <source>
        <strain evidence="10 11">FFPRI411160</strain>
    </source>
</reference>
<feature type="compositionally biased region" description="Polar residues" evidence="9">
    <location>
        <begin position="169"/>
        <end position="183"/>
    </location>
</feature>
<feature type="transmembrane region" description="Helical" evidence="8">
    <location>
        <begin position="335"/>
        <end position="356"/>
    </location>
</feature>
<dbReference type="STRING" id="2282107.A0A286UL19"/>
<keyword evidence="4 8" id="KW-0812">Transmembrane</keyword>
<dbReference type="FunCoup" id="A0A286UL19">
    <property type="interactions" value="242"/>
</dbReference>
<evidence type="ECO:0000256" key="5">
    <source>
        <dbReference type="ARBA" id="ARBA00022989"/>
    </source>
</evidence>
<keyword evidence="6 8" id="KW-0406">Ion transport</keyword>
<dbReference type="InterPro" id="IPR003689">
    <property type="entry name" value="ZIP"/>
</dbReference>
<feature type="transmembrane region" description="Helical" evidence="8">
    <location>
        <begin position="232"/>
        <end position="255"/>
    </location>
</feature>
<feature type="transmembrane region" description="Helical" evidence="8">
    <location>
        <begin position="34"/>
        <end position="58"/>
    </location>
</feature>
<keyword evidence="5 8" id="KW-1133">Transmembrane helix</keyword>
<evidence type="ECO:0000256" key="7">
    <source>
        <dbReference type="ARBA" id="ARBA00023136"/>
    </source>
</evidence>
<dbReference type="Proteomes" id="UP000217199">
    <property type="component" value="Unassembled WGS sequence"/>
</dbReference>
<evidence type="ECO:0000256" key="6">
    <source>
        <dbReference type="ARBA" id="ARBA00023065"/>
    </source>
</evidence>
<evidence type="ECO:0000256" key="1">
    <source>
        <dbReference type="ARBA" id="ARBA00004141"/>
    </source>
</evidence>
<dbReference type="PANTHER" id="PTHR11040:SF32">
    <property type="entry name" value="ZINC-REGULATED TRANSPORTER 1"/>
    <property type="match status" value="1"/>
</dbReference>
<evidence type="ECO:0000256" key="3">
    <source>
        <dbReference type="ARBA" id="ARBA00022448"/>
    </source>
</evidence>
<comment type="subcellular location">
    <subcellularLocation>
        <location evidence="1 8">Membrane</location>
        <topology evidence="1 8">Multi-pass membrane protein</topology>
    </subcellularLocation>
</comment>
<proteinExistence type="inferred from homology"/>
<feature type="transmembrane region" description="Helical" evidence="8">
    <location>
        <begin position="70"/>
        <end position="91"/>
    </location>
</feature>
<accession>A0A286UL19</accession>
<dbReference type="OrthoDB" id="448280at2759"/>